<dbReference type="GO" id="GO:0030151">
    <property type="term" value="F:molybdenum ion binding"/>
    <property type="evidence" value="ECO:0007669"/>
    <property type="project" value="InterPro"/>
</dbReference>
<dbReference type="Pfam" id="PF03473">
    <property type="entry name" value="MOSC"/>
    <property type="match status" value="1"/>
</dbReference>
<dbReference type="PROSITE" id="PS51340">
    <property type="entry name" value="MOSC"/>
    <property type="match status" value="1"/>
</dbReference>
<accession>A0A8J8B1R7</accession>
<dbReference type="Proteomes" id="UP000675664">
    <property type="component" value="Unassembled WGS sequence"/>
</dbReference>
<dbReference type="InterPro" id="IPR005302">
    <property type="entry name" value="MoCF_Sase_C"/>
</dbReference>
<evidence type="ECO:0000313" key="3">
    <source>
        <dbReference type="Proteomes" id="UP000675664"/>
    </source>
</evidence>
<organism evidence="2 3">
    <name type="scientific">Sinanaerobacter chloroacetimidivorans</name>
    <dbReference type="NCBI Taxonomy" id="2818044"/>
    <lineage>
        <taxon>Bacteria</taxon>
        <taxon>Bacillati</taxon>
        <taxon>Bacillota</taxon>
        <taxon>Clostridia</taxon>
        <taxon>Peptostreptococcales</taxon>
        <taxon>Anaerovoracaceae</taxon>
        <taxon>Sinanaerobacter</taxon>
    </lineage>
</organism>
<evidence type="ECO:0000259" key="1">
    <source>
        <dbReference type="PROSITE" id="PS51340"/>
    </source>
</evidence>
<dbReference type="GO" id="GO:0030170">
    <property type="term" value="F:pyridoxal phosphate binding"/>
    <property type="evidence" value="ECO:0007669"/>
    <property type="project" value="InterPro"/>
</dbReference>
<reference evidence="2" key="1">
    <citation type="submission" date="2021-04" db="EMBL/GenBank/DDBJ databases">
        <title>Sinoanaerobacter chloroacetimidivorans sp. nov., an obligate anaerobic bacterium isolated from anaerobic sludge.</title>
        <authorList>
            <person name="Bao Y."/>
        </authorList>
    </citation>
    <scope>NUCLEOTIDE SEQUENCE</scope>
    <source>
        <strain evidence="2">BAD-6</strain>
    </source>
</reference>
<name>A0A8J8B1R7_9FIRM</name>
<gene>
    <name evidence="2" type="ORF">KCX82_11595</name>
</gene>
<feature type="domain" description="MOSC" evidence="1">
    <location>
        <begin position="20"/>
        <end position="145"/>
    </location>
</feature>
<dbReference type="PANTHER" id="PTHR36930:SF1">
    <property type="entry name" value="MOSC DOMAIN-CONTAINING PROTEIN"/>
    <property type="match status" value="1"/>
</dbReference>
<comment type="caution">
    <text evidence="2">The sequence shown here is derived from an EMBL/GenBank/DDBJ whole genome shotgun (WGS) entry which is preliminary data.</text>
</comment>
<dbReference type="PANTHER" id="PTHR36930">
    <property type="entry name" value="METAL-SULFUR CLUSTER BIOSYNTHESIS PROTEINS YUAD-RELATED"/>
    <property type="match status" value="1"/>
</dbReference>
<dbReference type="SUPFAM" id="SSF50800">
    <property type="entry name" value="PK beta-barrel domain-like"/>
    <property type="match status" value="1"/>
</dbReference>
<protein>
    <submittedName>
        <fullName evidence="2">MOSC domain-containing protein</fullName>
    </submittedName>
</protein>
<dbReference type="AlphaFoldDB" id="A0A8J8B1R7"/>
<reference evidence="2" key="2">
    <citation type="submission" date="2021-04" db="EMBL/GenBank/DDBJ databases">
        <authorList>
            <person name="Liu J."/>
        </authorList>
    </citation>
    <scope>NUCLEOTIDE SEQUENCE</scope>
    <source>
        <strain evidence="2">BAD-6</strain>
    </source>
</reference>
<evidence type="ECO:0000313" key="2">
    <source>
        <dbReference type="EMBL" id="MBR0598524.1"/>
    </source>
</evidence>
<dbReference type="InterPro" id="IPR052716">
    <property type="entry name" value="MOSC_domain"/>
</dbReference>
<sequence length="146" mass="15803">MNTGYIYSISISPERGQLKKEIAEANIIDGFGIEGDGHGGDWGRQITCLSWDSVYKTNEIYHLNAGPGDFAENLLIGGLDLSSAKVGSKIHISDNVILEVTQIGKEDHPSIVSQTFGVSLLPKEGLFCRVIRGGKIKKGDFVNLVI</sequence>
<dbReference type="RefSeq" id="WP_227018648.1">
    <property type="nucleotide sequence ID" value="NZ_JAGSND010000007.1"/>
</dbReference>
<proteinExistence type="predicted"/>
<dbReference type="GO" id="GO:0003824">
    <property type="term" value="F:catalytic activity"/>
    <property type="evidence" value="ECO:0007669"/>
    <property type="project" value="InterPro"/>
</dbReference>
<dbReference type="InterPro" id="IPR011037">
    <property type="entry name" value="Pyrv_Knase-like_insert_dom_sf"/>
</dbReference>
<dbReference type="Gene3D" id="2.40.33.20">
    <property type="entry name" value="PK beta-barrel domain-like"/>
    <property type="match status" value="1"/>
</dbReference>
<keyword evidence="3" id="KW-1185">Reference proteome</keyword>
<dbReference type="EMBL" id="JAGSND010000007">
    <property type="protein sequence ID" value="MBR0598524.1"/>
    <property type="molecule type" value="Genomic_DNA"/>
</dbReference>